<dbReference type="GO" id="GO:0016020">
    <property type="term" value="C:membrane"/>
    <property type="evidence" value="ECO:0007669"/>
    <property type="project" value="InterPro"/>
</dbReference>
<evidence type="ECO:0000259" key="3">
    <source>
        <dbReference type="PROSITE" id="PS50111"/>
    </source>
</evidence>
<evidence type="ECO:0000256" key="1">
    <source>
        <dbReference type="ARBA" id="ARBA00023224"/>
    </source>
</evidence>
<dbReference type="Gene3D" id="3.10.580.10">
    <property type="entry name" value="CBS-domain"/>
    <property type="match status" value="1"/>
</dbReference>
<dbReference type="PANTHER" id="PTHR32089:SF112">
    <property type="entry name" value="LYSOZYME-LIKE PROTEIN-RELATED"/>
    <property type="match status" value="1"/>
</dbReference>
<dbReference type="SUPFAM" id="SSF58104">
    <property type="entry name" value="Methyl-accepting chemotaxis protein (MCP) signaling domain"/>
    <property type="match status" value="1"/>
</dbReference>
<sequence>MTMLLTKMEVRREEANRPSIIKREYEDLIQFAPIILASTTIEEADHRFREDGSLRCLVIGNEHSEPFGIVMRERFHEKMSKRFSPALYYEKPIVRLMDKEALIVECGIDTEQLLDMSASRSEERMYDSIVVTRGGKYVGILTSKQLSSLSNQIRLEAKQKESAVITSTLGALHSILTETEHVRRASADGKSHADRMIDETLTGKTVLDQVSSAFQQVSVRVESQARQTKELTEHTTAVADAVSVIRSWSDSCHMLALNASIEAARAGEHGRGFEVVASEVRKLASLTKAATEQIDETLHQMMGALKLTITTGDQAHSEVNTTLEGLNAALSKFEQLFRAIAENRNRLDQVDAYAARMAVTANEANRQLQTMSAQD</sequence>
<proteinExistence type="predicted"/>
<accession>A0A383RE91</accession>
<dbReference type="RefSeq" id="WP_138187044.1">
    <property type="nucleotide sequence ID" value="NZ_LS992241.1"/>
</dbReference>
<dbReference type="PROSITE" id="PS50111">
    <property type="entry name" value="CHEMOTAXIS_TRANSDUC_2"/>
    <property type="match status" value="1"/>
</dbReference>
<evidence type="ECO:0000313" key="5">
    <source>
        <dbReference type="Proteomes" id="UP000304148"/>
    </source>
</evidence>
<evidence type="ECO:0000313" key="4">
    <source>
        <dbReference type="EMBL" id="SYX85338.1"/>
    </source>
</evidence>
<dbReference type="SMART" id="SM00283">
    <property type="entry name" value="MA"/>
    <property type="match status" value="1"/>
</dbReference>
<dbReference type="Gene3D" id="1.10.287.950">
    <property type="entry name" value="Methyl-accepting chemotaxis protein"/>
    <property type="match status" value="1"/>
</dbReference>
<dbReference type="InterPro" id="IPR004089">
    <property type="entry name" value="MCPsignal_dom"/>
</dbReference>
<protein>
    <submittedName>
        <fullName evidence="4">Methyl-accepting chemotaxis sensory transducer</fullName>
    </submittedName>
</protein>
<dbReference type="InterPro" id="IPR046342">
    <property type="entry name" value="CBS_dom_sf"/>
</dbReference>
<name>A0A383RE91_PAEAL</name>
<dbReference type="GO" id="GO:0007165">
    <property type="term" value="P:signal transduction"/>
    <property type="evidence" value="ECO:0007669"/>
    <property type="project" value="UniProtKB-KW"/>
</dbReference>
<organism evidence="4 5">
    <name type="scientific">Paenibacillus alvei</name>
    <name type="common">Bacillus alvei</name>
    <dbReference type="NCBI Taxonomy" id="44250"/>
    <lineage>
        <taxon>Bacteria</taxon>
        <taxon>Bacillati</taxon>
        <taxon>Bacillota</taxon>
        <taxon>Bacilli</taxon>
        <taxon>Bacillales</taxon>
        <taxon>Paenibacillaceae</taxon>
        <taxon>Paenibacillus</taxon>
    </lineage>
</organism>
<feature type="domain" description="Methyl-accepting transducer" evidence="3">
    <location>
        <begin position="159"/>
        <end position="372"/>
    </location>
</feature>
<keyword evidence="1 2" id="KW-0807">Transducer</keyword>
<dbReference type="EMBL" id="LS992241">
    <property type="protein sequence ID" value="SYX85338.1"/>
    <property type="molecule type" value="Genomic_DNA"/>
</dbReference>
<dbReference type="SUPFAM" id="SSF54631">
    <property type="entry name" value="CBS-domain pair"/>
    <property type="match status" value="1"/>
</dbReference>
<dbReference type="PANTHER" id="PTHR32089">
    <property type="entry name" value="METHYL-ACCEPTING CHEMOTAXIS PROTEIN MCPB"/>
    <property type="match status" value="1"/>
</dbReference>
<reference evidence="5" key="1">
    <citation type="submission" date="2018-08" db="EMBL/GenBank/DDBJ databases">
        <authorList>
            <person name="Chevrot R."/>
        </authorList>
    </citation>
    <scope>NUCLEOTIDE SEQUENCE [LARGE SCALE GENOMIC DNA]</scope>
</reference>
<dbReference type="AlphaFoldDB" id="A0A383RE91"/>
<dbReference type="Proteomes" id="UP000304148">
    <property type="component" value="Chromosome"/>
</dbReference>
<dbReference type="Pfam" id="PF00015">
    <property type="entry name" value="MCPsignal"/>
    <property type="match status" value="1"/>
</dbReference>
<gene>
    <name evidence="4" type="ORF">PBLR_13760</name>
</gene>
<evidence type="ECO:0000256" key="2">
    <source>
        <dbReference type="PROSITE-ProRule" id="PRU00284"/>
    </source>
</evidence>